<dbReference type="SMART" id="SM00052">
    <property type="entry name" value="EAL"/>
    <property type="match status" value="1"/>
</dbReference>
<dbReference type="PROSITE" id="PS50883">
    <property type="entry name" value="EAL"/>
    <property type="match status" value="1"/>
</dbReference>
<dbReference type="Proteomes" id="UP001201273">
    <property type="component" value="Unassembled WGS sequence"/>
</dbReference>
<dbReference type="SMART" id="SM00086">
    <property type="entry name" value="PAC"/>
    <property type="match status" value="1"/>
</dbReference>
<name>A0ABS8W8W6_9GAMM</name>
<feature type="transmembrane region" description="Helical" evidence="1">
    <location>
        <begin position="6"/>
        <end position="31"/>
    </location>
</feature>
<dbReference type="SMART" id="SM00267">
    <property type="entry name" value="GGDEF"/>
    <property type="match status" value="1"/>
</dbReference>
<dbReference type="SUPFAM" id="SSF141868">
    <property type="entry name" value="EAL domain-like"/>
    <property type="match status" value="1"/>
</dbReference>
<dbReference type="RefSeq" id="WP_233052929.1">
    <property type="nucleotide sequence ID" value="NZ_JAIMJA010000010.1"/>
</dbReference>
<feature type="transmembrane region" description="Helical" evidence="1">
    <location>
        <begin position="189"/>
        <end position="208"/>
    </location>
</feature>
<dbReference type="InterPro" id="IPR000014">
    <property type="entry name" value="PAS"/>
</dbReference>
<evidence type="ECO:0000256" key="1">
    <source>
        <dbReference type="SAM" id="Phobius"/>
    </source>
</evidence>
<dbReference type="NCBIfam" id="TIGR00254">
    <property type="entry name" value="GGDEF"/>
    <property type="match status" value="1"/>
</dbReference>
<dbReference type="NCBIfam" id="TIGR00229">
    <property type="entry name" value="sensory_box"/>
    <property type="match status" value="1"/>
</dbReference>
<dbReference type="CDD" id="cd01948">
    <property type="entry name" value="EAL"/>
    <property type="match status" value="1"/>
</dbReference>
<dbReference type="PROSITE" id="PS50112">
    <property type="entry name" value="PAS"/>
    <property type="match status" value="1"/>
</dbReference>
<evidence type="ECO:0000313" key="6">
    <source>
        <dbReference type="EMBL" id="MCE2595449.1"/>
    </source>
</evidence>
<dbReference type="CDD" id="cd00130">
    <property type="entry name" value="PAS"/>
    <property type="match status" value="1"/>
</dbReference>
<dbReference type="EMBL" id="JAIMJA010000010">
    <property type="protein sequence ID" value="MCE2595449.1"/>
    <property type="molecule type" value="Genomic_DNA"/>
</dbReference>
<evidence type="ECO:0000259" key="5">
    <source>
        <dbReference type="PROSITE" id="PS50887"/>
    </source>
</evidence>
<dbReference type="InterPro" id="IPR001633">
    <property type="entry name" value="EAL_dom"/>
</dbReference>
<gene>
    <name evidence="6" type="ORF">K6Y31_11535</name>
</gene>
<keyword evidence="1" id="KW-1133">Transmembrane helix</keyword>
<dbReference type="InterPro" id="IPR043128">
    <property type="entry name" value="Rev_trsase/Diguanyl_cyclase"/>
</dbReference>
<feature type="domain" description="PAS" evidence="2">
    <location>
        <begin position="261"/>
        <end position="333"/>
    </location>
</feature>
<comment type="caution">
    <text evidence="6">The sequence shown here is derived from an EMBL/GenBank/DDBJ whole genome shotgun (WGS) entry which is preliminary data.</text>
</comment>
<keyword evidence="1" id="KW-0472">Membrane</keyword>
<keyword evidence="7" id="KW-1185">Reference proteome</keyword>
<dbReference type="Gene3D" id="6.10.340.10">
    <property type="match status" value="1"/>
</dbReference>
<feature type="domain" description="HAMP" evidence="4">
    <location>
        <begin position="205"/>
        <end position="256"/>
    </location>
</feature>
<keyword evidence="1" id="KW-0812">Transmembrane</keyword>
<dbReference type="InterPro" id="IPR035965">
    <property type="entry name" value="PAS-like_dom_sf"/>
</dbReference>
<dbReference type="SUPFAM" id="SSF55073">
    <property type="entry name" value="Nucleotide cyclase"/>
    <property type="match status" value="1"/>
</dbReference>
<dbReference type="PANTHER" id="PTHR44757:SF2">
    <property type="entry name" value="BIOFILM ARCHITECTURE MAINTENANCE PROTEIN MBAA"/>
    <property type="match status" value="1"/>
</dbReference>
<dbReference type="PROSITE" id="PS50885">
    <property type="entry name" value="HAMP"/>
    <property type="match status" value="1"/>
</dbReference>
<dbReference type="InterPro" id="IPR029787">
    <property type="entry name" value="Nucleotide_cyclase"/>
</dbReference>
<dbReference type="Gene3D" id="3.30.450.20">
    <property type="entry name" value="PAS domain"/>
    <property type="match status" value="1"/>
</dbReference>
<evidence type="ECO:0000313" key="7">
    <source>
        <dbReference type="Proteomes" id="UP001201273"/>
    </source>
</evidence>
<sequence length="841" mass="95468">MNNPRLWSLASVIPALLLLVFLVLQTAFIYLDYQTKSERLLLQSREEVLGKVNKLQQSLSDALMRHDNAVAERELTLAALNDNVSQLLVLDENAEVLLSNQMSLKFMFASAVLPEFEWADFYQARDKNRLLYQYVDADKTIYVYAPLQLARKDHSLKRNNTGAIFVSYSLVKPYQTLLTNTVQDSMKNALVVAIALFTLTLLLVKMIISPLNRLVQAAQQLNSEDAFPPLKEGQGEIGLLQRAFMAMADKMKLNFEQLSASEQRWHYALSGARDGVWDWNIESNQVFFSTRWKEMLGYVEEEIGDDIEELEQRIHPDDLTDMFACLRLHLAGKTPFYEHIHRVQCKDGSNCWVLDRGKIIEWAEDGKPSRLICTHTDITEYRNAQDLVAFQAYHDEVTQLPNRRKLLEHLEIEINRSKQSQQCGCLLFINLDKFKQVNDVHGHMAADTLLRMVAKRLLQMMESGNIVARLLGDEFAIVLPQLGDEPDRVAELALGFAQAVRKRIASPFVLQGQRINLSCTIGITLFPDGEYSATDILRQADIAMFHGKEDGRDMIHFFSEEMENRVQRNHNLQQMLRLALEQDEIKLFLQPKADRKGNVVGCEALLRWYQPQRGWISPSEFVPAAEDSGLIIELGNWVLTQSCLMLKHWQDSALPEQFKTLSVNVSPKQFLQVDFVEQISQIVKQSQINPNLLELEITETILVSQLDDAVEKIKALRAFGIRFAIDDFGTGYSSMSYLSTLPITALKIDRSFVEHLETQVSQQAIVAAIIAMAENLGLEVIAEGVENVAQLNFLKAKGCALFQGYLFGKALAAEEFSRNLLPKTAPELSAAVIRREQAITQ</sequence>
<dbReference type="InterPro" id="IPR052155">
    <property type="entry name" value="Biofilm_reg_signaling"/>
</dbReference>
<dbReference type="CDD" id="cd06225">
    <property type="entry name" value="HAMP"/>
    <property type="match status" value="1"/>
</dbReference>
<organism evidence="6 7">
    <name type="scientific">Motilimonas cestriensis</name>
    <dbReference type="NCBI Taxonomy" id="2742685"/>
    <lineage>
        <taxon>Bacteria</taxon>
        <taxon>Pseudomonadati</taxon>
        <taxon>Pseudomonadota</taxon>
        <taxon>Gammaproteobacteria</taxon>
        <taxon>Alteromonadales</taxon>
        <taxon>Alteromonadales genera incertae sedis</taxon>
        <taxon>Motilimonas</taxon>
    </lineage>
</organism>
<dbReference type="InterPro" id="IPR013655">
    <property type="entry name" value="PAS_fold_3"/>
</dbReference>
<dbReference type="Pfam" id="PF00990">
    <property type="entry name" value="GGDEF"/>
    <property type="match status" value="1"/>
</dbReference>
<evidence type="ECO:0000259" key="2">
    <source>
        <dbReference type="PROSITE" id="PS50112"/>
    </source>
</evidence>
<accession>A0ABS8W8W6</accession>
<dbReference type="InterPro" id="IPR003660">
    <property type="entry name" value="HAMP_dom"/>
</dbReference>
<dbReference type="SMART" id="SM00091">
    <property type="entry name" value="PAS"/>
    <property type="match status" value="1"/>
</dbReference>
<dbReference type="SUPFAM" id="SSF55785">
    <property type="entry name" value="PYP-like sensor domain (PAS domain)"/>
    <property type="match status" value="1"/>
</dbReference>
<dbReference type="InterPro" id="IPR001610">
    <property type="entry name" value="PAC"/>
</dbReference>
<dbReference type="CDD" id="cd01949">
    <property type="entry name" value="GGDEF"/>
    <property type="match status" value="1"/>
</dbReference>
<dbReference type="PROSITE" id="PS50887">
    <property type="entry name" value="GGDEF"/>
    <property type="match status" value="1"/>
</dbReference>
<dbReference type="Pfam" id="PF08447">
    <property type="entry name" value="PAS_3"/>
    <property type="match status" value="1"/>
</dbReference>
<feature type="domain" description="EAL" evidence="3">
    <location>
        <begin position="569"/>
        <end position="824"/>
    </location>
</feature>
<dbReference type="Pfam" id="PF00563">
    <property type="entry name" value="EAL"/>
    <property type="match status" value="1"/>
</dbReference>
<dbReference type="InterPro" id="IPR035919">
    <property type="entry name" value="EAL_sf"/>
</dbReference>
<feature type="domain" description="GGDEF" evidence="5">
    <location>
        <begin position="422"/>
        <end position="560"/>
    </location>
</feature>
<evidence type="ECO:0000259" key="3">
    <source>
        <dbReference type="PROSITE" id="PS50883"/>
    </source>
</evidence>
<dbReference type="PANTHER" id="PTHR44757">
    <property type="entry name" value="DIGUANYLATE CYCLASE DGCP"/>
    <property type="match status" value="1"/>
</dbReference>
<evidence type="ECO:0000259" key="4">
    <source>
        <dbReference type="PROSITE" id="PS50885"/>
    </source>
</evidence>
<dbReference type="InterPro" id="IPR000160">
    <property type="entry name" value="GGDEF_dom"/>
</dbReference>
<proteinExistence type="predicted"/>
<dbReference type="Gene3D" id="3.20.20.450">
    <property type="entry name" value="EAL domain"/>
    <property type="match status" value="1"/>
</dbReference>
<dbReference type="Gene3D" id="3.30.70.270">
    <property type="match status" value="1"/>
</dbReference>
<protein>
    <submittedName>
        <fullName evidence="6">EAL domain-containing protein</fullName>
    </submittedName>
</protein>
<reference evidence="6 7" key="1">
    <citation type="journal article" date="2022" name="Environ. Microbiol. Rep.">
        <title>Eco-phylogenetic analyses reveal divergent evolution of vitamin B12 metabolism in the marine bacterial family 'Psychromonadaceae'.</title>
        <authorList>
            <person name="Jin X."/>
            <person name="Yang Y."/>
            <person name="Cao H."/>
            <person name="Gao B."/>
            <person name="Zhao Z."/>
        </authorList>
    </citation>
    <scope>NUCLEOTIDE SEQUENCE [LARGE SCALE GENOMIC DNA]</scope>
    <source>
        <strain evidence="6 7">MKS20</strain>
    </source>
</reference>